<evidence type="ECO:0000313" key="5">
    <source>
        <dbReference type="Proteomes" id="UP001604277"/>
    </source>
</evidence>
<protein>
    <submittedName>
        <fullName evidence="4">SPT2 chromatin protein</fullName>
    </submittedName>
</protein>
<feature type="compositionally biased region" description="Basic and acidic residues" evidence="3">
    <location>
        <begin position="224"/>
        <end position="237"/>
    </location>
</feature>
<dbReference type="PANTHER" id="PTHR22691:SF8">
    <property type="entry name" value="PROTEIN SPT2 HOMOLOG"/>
    <property type="match status" value="1"/>
</dbReference>
<evidence type="ECO:0000256" key="2">
    <source>
        <dbReference type="ARBA" id="ARBA00023054"/>
    </source>
</evidence>
<gene>
    <name evidence="4" type="ORF">Fot_44439</name>
</gene>
<dbReference type="Pfam" id="PF08243">
    <property type="entry name" value="SPT2"/>
    <property type="match status" value="1"/>
</dbReference>
<reference evidence="5" key="1">
    <citation type="submission" date="2024-07" db="EMBL/GenBank/DDBJ databases">
        <title>Two chromosome-level genome assemblies of Korean endemic species Abeliophyllum distichum and Forsythia ovata (Oleaceae).</title>
        <authorList>
            <person name="Jang H."/>
        </authorList>
    </citation>
    <scope>NUCLEOTIDE SEQUENCE [LARGE SCALE GENOMIC DNA]</scope>
</reference>
<keyword evidence="5" id="KW-1185">Reference proteome</keyword>
<proteinExistence type="inferred from homology"/>
<evidence type="ECO:0000256" key="3">
    <source>
        <dbReference type="SAM" id="MobiDB-lite"/>
    </source>
</evidence>
<dbReference type="PANTHER" id="PTHR22691">
    <property type="entry name" value="YEAST SPT2-RELATED"/>
    <property type="match status" value="1"/>
</dbReference>
<dbReference type="Proteomes" id="UP001604277">
    <property type="component" value="Unassembled WGS sequence"/>
</dbReference>
<feature type="region of interest" description="Disordered" evidence="3">
    <location>
        <begin position="121"/>
        <end position="196"/>
    </location>
</feature>
<evidence type="ECO:0000256" key="1">
    <source>
        <dbReference type="ARBA" id="ARBA00006461"/>
    </source>
</evidence>
<organism evidence="4 5">
    <name type="scientific">Forsythia ovata</name>
    <dbReference type="NCBI Taxonomy" id="205694"/>
    <lineage>
        <taxon>Eukaryota</taxon>
        <taxon>Viridiplantae</taxon>
        <taxon>Streptophyta</taxon>
        <taxon>Embryophyta</taxon>
        <taxon>Tracheophyta</taxon>
        <taxon>Spermatophyta</taxon>
        <taxon>Magnoliopsida</taxon>
        <taxon>eudicotyledons</taxon>
        <taxon>Gunneridae</taxon>
        <taxon>Pentapetalae</taxon>
        <taxon>asterids</taxon>
        <taxon>lamiids</taxon>
        <taxon>Lamiales</taxon>
        <taxon>Oleaceae</taxon>
        <taxon>Forsythieae</taxon>
        <taxon>Forsythia</taxon>
    </lineage>
</organism>
<name>A0ABD1R3I5_9LAMI</name>
<feature type="compositionally biased region" description="Basic and acidic residues" evidence="3">
    <location>
        <begin position="247"/>
        <end position="271"/>
    </location>
</feature>
<keyword evidence="2" id="KW-0175">Coiled coil</keyword>
<dbReference type="SMART" id="SM00784">
    <property type="entry name" value="SPT2"/>
    <property type="match status" value="1"/>
</dbReference>
<evidence type="ECO:0000313" key="4">
    <source>
        <dbReference type="EMBL" id="KAL2482995.1"/>
    </source>
</evidence>
<feature type="region of interest" description="Disordered" evidence="3">
    <location>
        <begin position="224"/>
        <end position="280"/>
    </location>
</feature>
<dbReference type="EMBL" id="JBFOLJ010000013">
    <property type="protein sequence ID" value="KAL2482995.1"/>
    <property type="molecule type" value="Genomic_DNA"/>
</dbReference>
<dbReference type="InterPro" id="IPR013256">
    <property type="entry name" value="Chromatin_SPT2"/>
</dbReference>
<sequence length="280" mass="32871">MEYLKLRQRLKEKIRASIRRESMADLRCKENANASRNDGSETVLSKRIMRQKKSWFNYELFESSGGSNRAKIIVDKEKVQWLKASRDYSFLSYDDDKFQNSVINPVPRMVKKVSKYCTSMPKKKFEESRKGKRTPKPPLTISSVSKYCVSMPKKKFEESRKGKPTPKPPLTSSKPESKESGFKNSGRSNLEGEVRKRKYVIYDDEDDDDTEQAVGIIRRMFRYDPKKFGDDADDRNMEATFSDIQMEETRSSKIARKEDAQEHKRIVEQEKRKTKKRKMN</sequence>
<accession>A0ABD1R3I5</accession>
<dbReference type="AlphaFoldDB" id="A0ABD1R3I5"/>
<comment type="similarity">
    <text evidence="1">Belongs to the SPT2 family.</text>
</comment>
<comment type="caution">
    <text evidence="4">The sequence shown here is derived from an EMBL/GenBank/DDBJ whole genome shotgun (WGS) entry which is preliminary data.</text>
</comment>